<dbReference type="PROSITE" id="PS51257">
    <property type="entry name" value="PROKAR_LIPOPROTEIN"/>
    <property type="match status" value="1"/>
</dbReference>
<dbReference type="EMBL" id="JACJMO010000046">
    <property type="protein sequence ID" value="MBM6858834.1"/>
    <property type="molecule type" value="Genomic_DNA"/>
</dbReference>
<gene>
    <name evidence="1" type="ORF">H6D15_14740</name>
</gene>
<evidence type="ECO:0008006" key="3">
    <source>
        <dbReference type="Google" id="ProtNLM"/>
    </source>
</evidence>
<dbReference type="RefSeq" id="WP_204973389.1">
    <property type="nucleotide sequence ID" value="NZ_JAAZTS010000045.1"/>
</dbReference>
<accession>A0AA40ZVY5</accession>
<organism evidence="1 2">
    <name type="scientific">Caecibacteroides pullorum</name>
    <dbReference type="NCBI Taxonomy" id="2725562"/>
    <lineage>
        <taxon>Bacteria</taxon>
        <taxon>Pseudomonadati</taxon>
        <taxon>Bacteroidota</taxon>
        <taxon>Bacteroidia</taxon>
        <taxon>Bacteroidales</taxon>
        <taxon>Bacteroidaceae</taxon>
        <taxon>Caecibacteroides</taxon>
    </lineage>
</organism>
<name>A0AA40ZVY5_9BACT</name>
<reference evidence="1 2" key="1">
    <citation type="journal article" date="2021" name="Sci. Rep.">
        <title>The distribution of antibiotic resistance genes in chicken gut microbiota commensals.</title>
        <authorList>
            <person name="Juricova H."/>
            <person name="Matiasovicova J."/>
            <person name="Kubasova T."/>
            <person name="Cejkova D."/>
            <person name="Rychlik I."/>
        </authorList>
    </citation>
    <scope>NUCLEOTIDE SEQUENCE [LARGE SCALE GENOMIC DNA]</scope>
    <source>
        <strain evidence="1 2">An421</strain>
    </source>
</reference>
<dbReference type="AlphaFoldDB" id="A0AA40ZVY5"/>
<evidence type="ECO:0000313" key="1">
    <source>
        <dbReference type="EMBL" id="MBM6858834.1"/>
    </source>
</evidence>
<protein>
    <recommendedName>
        <fullName evidence="3">Lipoprotein</fullName>
    </recommendedName>
</protein>
<proteinExistence type="predicted"/>
<evidence type="ECO:0000313" key="2">
    <source>
        <dbReference type="Proteomes" id="UP000698924"/>
    </source>
</evidence>
<dbReference type="Proteomes" id="UP000698924">
    <property type="component" value="Unassembled WGS sequence"/>
</dbReference>
<comment type="caution">
    <text evidence="1">The sequence shown here is derived from an EMBL/GenBank/DDBJ whole genome shotgun (WGS) entry which is preliminary data.</text>
</comment>
<sequence length="113" mass="13049">MQKHFIFIIASFITALFVACGPSVKQHSFDGVFFTESGIRFELKPDSTTLILFQDSTTYEGTWTISHTADNQEYANIEFGGYPKYYYLKDSKLYYEEEDMLSDQFSTPVVYAD</sequence>
<keyword evidence="2" id="KW-1185">Reference proteome</keyword>